<evidence type="ECO:0000256" key="1">
    <source>
        <dbReference type="PROSITE-ProRule" id="PRU00169"/>
    </source>
</evidence>
<dbReference type="PROSITE" id="PS50883">
    <property type="entry name" value="EAL"/>
    <property type="match status" value="1"/>
</dbReference>
<dbReference type="SMART" id="SM00052">
    <property type="entry name" value="EAL"/>
    <property type="match status" value="1"/>
</dbReference>
<dbReference type="InterPro" id="IPR000160">
    <property type="entry name" value="GGDEF_dom"/>
</dbReference>
<proteinExistence type="predicted"/>
<dbReference type="SUPFAM" id="SSF52172">
    <property type="entry name" value="CheY-like"/>
    <property type="match status" value="1"/>
</dbReference>
<evidence type="ECO:0000313" key="5">
    <source>
        <dbReference type="EMBL" id="OGW95368.1"/>
    </source>
</evidence>
<feature type="modified residue" description="4-aspartylphosphate" evidence="1">
    <location>
        <position position="62"/>
    </location>
</feature>
<organism evidence="5 6">
    <name type="scientific">Candidatus Danuiimicrobium aquiferis</name>
    <dbReference type="NCBI Taxonomy" id="1801832"/>
    <lineage>
        <taxon>Bacteria</taxon>
        <taxon>Pseudomonadati</taxon>
        <taxon>Candidatus Omnitrophota</taxon>
        <taxon>Candidatus Danuiimicrobium</taxon>
    </lineage>
</organism>
<feature type="domain" description="GGDEF" evidence="4">
    <location>
        <begin position="178"/>
        <end position="312"/>
    </location>
</feature>
<dbReference type="InterPro" id="IPR001633">
    <property type="entry name" value="EAL_dom"/>
</dbReference>
<dbReference type="Proteomes" id="UP000178187">
    <property type="component" value="Unassembled WGS sequence"/>
</dbReference>
<dbReference type="Gene3D" id="3.30.70.270">
    <property type="match status" value="1"/>
</dbReference>
<gene>
    <name evidence="5" type="ORF">A3G33_06165</name>
</gene>
<dbReference type="EMBL" id="MHFR01000064">
    <property type="protein sequence ID" value="OGW95368.1"/>
    <property type="molecule type" value="Genomic_DNA"/>
</dbReference>
<sequence length="566" mass="63443">MLQSDQERIKVLLIEDDAAYAKLLQNRLGREVNPSIDLRSAQSLHTGLEEIGKFKPDVILLDLTLPDSSPKETVEAVKNISPKIPVVILSGLDNEDIAVKAVRGGVEDYLVKSEMEGKTLSRILKHAIERSRIKQDIDIANERLKQLSVTDPLTGLLNRRGIEQVLSREIQWSKREGSNLLVILLDLDDFKNVNDTFGHSAGDFVLTEVARRMKENLRTTDYIARIGGDEFIVLLPHARLAEGAHVGEKLREGISQAPVFLPSGNSVQITSSFGLSDTSNVPMSLDGLLEKVEEALRKSKKFGKNRVSTIPNIEEEKENHLGNKYLSIVNTFRGGDQLHVVAQPIWELGSHQVNGYEFLSRSDVEGFEMPDDFFEFCSANNILNIVDYFCYSNCVKASQSVPKEILRHINLFPSTLANTRVERLLDILPVAIPKFSYCIEISEQQIIGEPSYLVAPIKALKNEGLLIAVDTVGFGRSSFESLILLEPNFIKIDRRFIDGISHDDAKVRSFKRIMNVASGLGAEVIAEGIERREDYEILKTFKVTYGQGFLWGKPFLVNEHTNWDSL</sequence>
<dbReference type="Pfam" id="PF00990">
    <property type="entry name" value="GGDEF"/>
    <property type="match status" value="1"/>
</dbReference>
<dbReference type="PANTHER" id="PTHR33121:SF70">
    <property type="entry name" value="SIGNALING PROTEIN YKOW"/>
    <property type="match status" value="1"/>
</dbReference>
<protein>
    <recommendedName>
        <fullName evidence="7">Diguanylate cyclase</fullName>
    </recommendedName>
</protein>
<feature type="domain" description="EAL" evidence="3">
    <location>
        <begin position="318"/>
        <end position="566"/>
    </location>
</feature>
<dbReference type="PROSITE" id="PS50887">
    <property type="entry name" value="GGDEF"/>
    <property type="match status" value="1"/>
</dbReference>
<dbReference type="AlphaFoldDB" id="A0A1G1KR56"/>
<dbReference type="SUPFAM" id="SSF141868">
    <property type="entry name" value="EAL domain-like"/>
    <property type="match status" value="1"/>
</dbReference>
<evidence type="ECO:0008006" key="7">
    <source>
        <dbReference type="Google" id="ProtNLM"/>
    </source>
</evidence>
<dbReference type="FunFam" id="3.30.70.270:FF:000001">
    <property type="entry name" value="Diguanylate cyclase domain protein"/>
    <property type="match status" value="1"/>
</dbReference>
<feature type="domain" description="Response regulatory" evidence="2">
    <location>
        <begin position="10"/>
        <end position="127"/>
    </location>
</feature>
<accession>A0A1G1KR56</accession>
<reference evidence="5 6" key="1">
    <citation type="journal article" date="2016" name="Nat. Commun.">
        <title>Thousands of microbial genomes shed light on interconnected biogeochemical processes in an aquifer system.</title>
        <authorList>
            <person name="Anantharaman K."/>
            <person name="Brown C.T."/>
            <person name="Hug L.A."/>
            <person name="Sharon I."/>
            <person name="Castelle C.J."/>
            <person name="Probst A.J."/>
            <person name="Thomas B.C."/>
            <person name="Singh A."/>
            <person name="Wilkins M.J."/>
            <person name="Karaoz U."/>
            <person name="Brodie E.L."/>
            <person name="Williams K.H."/>
            <person name="Hubbard S.S."/>
            <person name="Banfield J.F."/>
        </authorList>
    </citation>
    <scope>NUCLEOTIDE SEQUENCE [LARGE SCALE GENOMIC DNA]</scope>
</reference>
<dbReference type="InterPro" id="IPR043128">
    <property type="entry name" value="Rev_trsase/Diguanyl_cyclase"/>
</dbReference>
<dbReference type="CDD" id="cd00156">
    <property type="entry name" value="REC"/>
    <property type="match status" value="1"/>
</dbReference>
<dbReference type="InterPro" id="IPR011006">
    <property type="entry name" value="CheY-like_superfamily"/>
</dbReference>
<dbReference type="Pfam" id="PF00072">
    <property type="entry name" value="Response_reg"/>
    <property type="match status" value="1"/>
</dbReference>
<name>A0A1G1KR56_9BACT</name>
<dbReference type="InterPro" id="IPR050706">
    <property type="entry name" value="Cyclic-di-GMP_PDE-like"/>
</dbReference>
<dbReference type="Gene3D" id="3.40.50.2300">
    <property type="match status" value="1"/>
</dbReference>
<dbReference type="SMART" id="SM00448">
    <property type="entry name" value="REC"/>
    <property type="match status" value="1"/>
</dbReference>
<dbReference type="InterPro" id="IPR029787">
    <property type="entry name" value="Nucleotide_cyclase"/>
</dbReference>
<dbReference type="GO" id="GO:0071111">
    <property type="term" value="F:cyclic-guanylate-specific phosphodiesterase activity"/>
    <property type="evidence" value="ECO:0007669"/>
    <property type="project" value="InterPro"/>
</dbReference>
<dbReference type="InterPro" id="IPR035919">
    <property type="entry name" value="EAL_sf"/>
</dbReference>
<dbReference type="Pfam" id="PF00563">
    <property type="entry name" value="EAL"/>
    <property type="match status" value="1"/>
</dbReference>
<dbReference type="PROSITE" id="PS50110">
    <property type="entry name" value="RESPONSE_REGULATORY"/>
    <property type="match status" value="1"/>
</dbReference>
<comment type="caution">
    <text evidence="5">The sequence shown here is derived from an EMBL/GenBank/DDBJ whole genome shotgun (WGS) entry which is preliminary data.</text>
</comment>
<dbReference type="PANTHER" id="PTHR33121">
    <property type="entry name" value="CYCLIC DI-GMP PHOSPHODIESTERASE PDEF"/>
    <property type="match status" value="1"/>
</dbReference>
<dbReference type="GO" id="GO:0000160">
    <property type="term" value="P:phosphorelay signal transduction system"/>
    <property type="evidence" value="ECO:0007669"/>
    <property type="project" value="InterPro"/>
</dbReference>
<evidence type="ECO:0000313" key="6">
    <source>
        <dbReference type="Proteomes" id="UP000178187"/>
    </source>
</evidence>
<dbReference type="SUPFAM" id="SSF55073">
    <property type="entry name" value="Nucleotide cyclase"/>
    <property type="match status" value="1"/>
</dbReference>
<evidence type="ECO:0000259" key="3">
    <source>
        <dbReference type="PROSITE" id="PS50883"/>
    </source>
</evidence>
<evidence type="ECO:0000259" key="2">
    <source>
        <dbReference type="PROSITE" id="PS50110"/>
    </source>
</evidence>
<keyword evidence="1" id="KW-0597">Phosphoprotein</keyword>
<dbReference type="CDD" id="cd01949">
    <property type="entry name" value="GGDEF"/>
    <property type="match status" value="1"/>
</dbReference>
<dbReference type="InterPro" id="IPR001789">
    <property type="entry name" value="Sig_transdc_resp-reg_receiver"/>
</dbReference>
<dbReference type="CDD" id="cd01948">
    <property type="entry name" value="EAL"/>
    <property type="match status" value="1"/>
</dbReference>
<dbReference type="NCBIfam" id="TIGR00254">
    <property type="entry name" value="GGDEF"/>
    <property type="match status" value="1"/>
</dbReference>
<evidence type="ECO:0000259" key="4">
    <source>
        <dbReference type="PROSITE" id="PS50887"/>
    </source>
</evidence>
<dbReference type="Gene3D" id="3.20.20.450">
    <property type="entry name" value="EAL domain"/>
    <property type="match status" value="1"/>
</dbReference>
<dbReference type="SMART" id="SM00267">
    <property type="entry name" value="GGDEF"/>
    <property type="match status" value="1"/>
</dbReference>